<dbReference type="SUPFAM" id="SSF52540">
    <property type="entry name" value="P-loop containing nucleoside triphosphate hydrolases"/>
    <property type="match status" value="1"/>
</dbReference>
<dbReference type="GO" id="GO:0016817">
    <property type="term" value="F:hydrolase activity, acting on acid anhydrides"/>
    <property type="evidence" value="ECO:0007669"/>
    <property type="project" value="InterPro"/>
</dbReference>
<evidence type="ECO:0000256" key="7">
    <source>
        <dbReference type="ARBA" id="ARBA00022840"/>
    </source>
</evidence>
<feature type="domain" description="ATP-dependent helicase/deoxyribonuclease subunit B N-terminal" evidence="12">
    <location>
        <begin position="6"/>
        <end position="293"/>
    </location>
</feature>
<evidence type="ECO:0000256" key="6">
    <source>
        <dbReference type="ARBA" id="ARBA00022839"/>
    </source>
</evidence>
<accession>A0A2J6NP30</accession>
<dbReference type="AlphaFoldDB" id="A0A2J6NP30"/>
<evidence type="ECO:0000259" key="11">
    <source>
        <dbReference type="Pfam" id="PF12705"/>
    </source>
</evidence>
<dbReference type="Gene3D" id="3.90.320.10">
    <property type="match status" value="1"/>
</dbReference>
<evidence type="ECO:0000313" key="14">
    <source>
        <dbReference type="Proteomes" id="UP000239920"/>
    </source>
</evidence>
<proteinExistence type="inferred from homology"/>
<dbReference type="GO" id="GO:0003690">
    <property type="term" value="F:double-stranded DNA binding"/>
    <property type="evidence" value="ECO:0007669"/>
    <property type="project" value="UniProtKB-UniRule"/>
</dbReference>
<protein>
    <recommendedName>
        <fullName evidence="10">ATP-dependent helicase/deoxyribonuclease subunit B</fullName>
        <ecNumber evidence="10">3.1.-.-</ecNumber>
    </recommendedName>
    <alternativeName>
        <fullName evidence="10">ATP-dependent helicase/nuclease subunit RexB</fullName>
    </alternativeName>
</protein>
<dbReference type="GO" id="GO:0000724">
    <property type="term" value="P:double-strand break repair via homologous recombination"/>
    <property type="evidence" value="ECO:0007669"/>
    <property type="project" value="UniProtKB-UniRule"/>
</dbReference>
<name>A0A2J6NP30_9LACO</name>
<dbReference type="PANTHER" id="PTHR30591:SF1">
    <property type="entry name" value="RECBCD ENZYME SUBUNIT RECC"/>
    <property type="match status" value="1"/>
</dbReference>
<evidence type="ECO:0000259" key="12">
    <source>
        <dbReference type="Pfam" id="PF21445"/>
    </source>
</evidence>
<comment type="function">
    <text evidence="10">The heterodimer acts as both an ATP-dependent DNA helicase and an ATP-dependent, dual-direction single-stranded exonuclease. Recognizes the chi site generating a DNA molecule suitable for the initiation of homologous recombination. This subunit has 5' -&gt; 3' nuclease activity but not helicase activity.</text>
</comment>
<dbReference type="OrthoDB" id="9758506at2"/>
<dbReference type="Pfam" id="PF21445">
    <property type="entry name" value="ADDB_N"/>
    <property type="match status" value="1"/>
</dbReference>
<evidence type="ECO:0000256" key="2">
    <source>
        <dbReference type="ARBA" id="ARBA00022741"/>
    </source>
</evidence>
<comment type="caution">
    <text evidence="10">Lacks conserved residue(s) required for the propagation of feature annotation.</text>
</comment>
<feature type="domain" description="PD-(D/E)XK endonuclease-like" evidence="11">
    <location>
        <begin position="854"/>
        <end position="1107"/>
    </location>
</feature>
<organism evidence="13 14">
    <name type="scientific">Limosilactobacillus pontis</name>
    <dbReference type="NCBI Taxonomy" id="35787"/>
    <lineage>
        <taxon>Bacteria</taxon>
        <taxon>Bacillati</taxon>
        <taxon>Bacillota</taxon>
        <taxon>Bacilli</taxon>
        <taxon>Lactobacillales</taxon>
        <taxon>Lactobacillaceae</taxon>
        <taxon>Limosilactobacillus</taxon>
    </lineage>
</organism>
<evidence type="ECO:0000256" key="9">
    <source>
        <dbReference type="ARBA" id="ARBA00023204"/>
    </source>
</evidence>
<keyword evidence="7 10" id="KW-0067">ATP-binding</keyword>
<dbReference type="InterPro" id="IPR011604">
    <property type="entry name" value="PDDEXK-like_dom_sf"/>
</dbReference>
<dbReference type="InterPro" id="IPR049035">
    <property type="entry name" value="ADDB_N"/>
</dbReference>
<keyword evidence="5 10" id="KW-0347">Helicase</keyword>
<keyword evidence="1 10" id="KW-0540">Nuclease</keyword>
<keyword evidence="6 10" id="KW-0269">Exonuclease</keyword>
<sequence length="1251" mass="142027">MGSLGFVLGTAAVDHQQVLVDQLADQLRMAPATDTFFYIVPNHIKFETEISVLAGLRKRLNHGSKQDRFAASRIQVLSFSRLAWYLLRDTPLFRRTRLSKVGTAMLTTKILQEHAADLRLYGSEIQHPGFVQKLTDQLAELQEANITADDFSAIIQQAQADDRVKGNPAWLAKMHDVGLIYHAFEEQMQKYFLGNNDLYQQLAHYLYSQPTSQHMHFFLDRFTQFTAMEQQVVDAIILNAGTTTVSLTLDRGYPDQRHPNTSELPAKSNLFYNSAMQYHRLWKFAQAHPQQVRLVANVEYAQTPRVSVDLAEFDHFFQRYTAAPIDLTAGMRLADSRSIQVQAVPNRLAELNHVATQIRQLVATGKYRYRDFLILTRHLDGYQTMIEPVFANHQIPIFNDHERRMDKHPLVVLLTTLLKIPLYGYQTADIIQLLKTWLLLPAGEEPTKLAEAVFTTENWCLKQAIAGKHAWTTQDPQEIADLWQAKGITPQAANYAHSRQKRVNDQLALIRNFVGQTLVPFFDELKEVQTGRELATKLYHFLIANGVTDRLNNWQNYQADQGNLDLARQPKQVWATFCQIIEEYVLILGDRQVGDDSRTTLLTNFSEILQAGFAAAQYSQIPATLDQVVISETGITQSQDHRVVFMIGATDDVMPEIRDDEDLLTDSDKDLLSQYLDQDSQYLPATVVDQLADEPFLHYQGFMSARDRLVISAPQFGEDDKELKPSPYLIDTARYFQIDGKVIPLATSPAGQVDATPFVSAPLATTSQLVQVVRQFSDDQGTAVGQRPRWTASWQQVGQALSRLAKDDDQLKARLAIIQHGFAYQNHAKSITAPMAQALYLHTAADEPGRVLYASISQLQDFYINQYEYFLKYGLRLRKRDELALSNDRIGTYFHRAMEVFVNLVRDSALTFADLAKSENQPTLLEFTSRALDAADQLQPELLRLVGSSAQARFQYQQLTAIVKTMLMTLCQQAANAHFVPRETEVQFGQINGQRENAWAPLEYPLDAHRHIQLRGRIDRVDQIDVGNRKYLAVVDYKSGNRLFDLTAAYYGISLQLLTYLSGLAVNLDKLHLNSADLAGALYLHLSNPTIPAAKLLKGSPAHQTQRLVDLRLKAHQYKGILLNNSDLLNNIAKQGHADLVYPLKKNLKPGQGALLADAQQLQWLRDNNRRLIIEAGKRILSGQLKLNPYRLIDGSTRQTGLDYTDYLDIYQFDSMLDQGLYHELDARIAKEKFEDVRKHEEQNKDDGEDQ</sequence>
<keyword evidence="8 10" id="KW-0238">DNA-binding</keyword>
<dbReference type="Pfam" id="PF12705">
    <property type="entry name" value="PDDEXK_1"/>
    <property type="match status" value="1"/>
</dbReference>
<dbReference type="InterPro" id="IPR027417">
    <property type="entry name" value="P-loop_NTPase"/>
</dbReference>
<evidence type="ECO:0000256" key="8">
    <source>
        <dbReference type="ARBA" id="ARBA00023125"/>
    </source>
</evidence>
<keyword evidence="2 10" id="KW-0547">Nucleotide-binding</keyword>
<comment type="similarity">
    <text evidence="10">Belongs to the helicase family. AddB/RexB type 2 subfamily.</text>
</comment>
<dbReference type="PANTHER" id="PTHR30591">
    <property type="entry name" value="RECBCD ENZYME SUBUNIT RECC"/>
    <property type="match status" value="1"/>
</dbReference>
<comment type="subunit">
    <text evidence="10">Heterodimer of AddA and RexB.</text>
</comment>
<dbReference type="EMBL" id="PNFV01000002">
    <property type="protein sequence ID" value="PMB83006.1"/>
    <property type="molecule type" value="Genomic_DNA"/>
</dbReference>
<evidence type="ECO:0000256" key="3">
    <source>
        <dbReference type="ARBA" id="ARBA00022763"/>
    </source>
</evidence>
<keyword evidence="4 10" id="KW-0378">Hydrolase</keyword>
<keyword evidence="9 10" id="KW-0234">DNA repair</keyword>
<dbReference type="RefSeq" id="WP_104688111.1">
    <property type="nucleotide sequence ID" value="NZ_JBKTHY010000014.1"/>
</dbReference>
<reference evidence="13 14" key="1">
    <citation type="submission" date="2017-09" db="EMBL/GenBank/DDBJ databases">
        <title>Bacterial strain isolated from the female urinary microbiota.</title>
        <authorList>
            <person name="Thomas-White K."/>
            <person name="Kumar N."/>
            <person name="Forster S."/>
            <person name="Putonti C."/>
            <person name="Lawley T."/>
            <person name="Wolfe A.J."/>
        </authorList>
    </citation>
    <scope>NUCLEOTIDE SEQUENCE [LARGE SCALE GENOMIC DNA]</scope>
    <source>
        <strain evidence="13 14">UMB0683</strain>
    </source>
</reference>
<dbReference type="Gene3D" id="3.40.50.300">
    <property type="entry name" value="P-loop containing nucleotide triphosphate hydrolases"/>
    <property type="match status" value="3"/>
</dbReference>
<comment type="cofactor">
    <cofactor evidence="10">
        <name>Mg(2+)</name>
        <dbReference type="ChEBI" id="CHEBI:18420"/>
    </cofactor>
</comment>
<gene>
    <name evidence="10" type="primary">rexB</name>
    <name evidence="13" type="ORF">CK797_01825</name>
</gene>
<dbReference type="EC" id="3.1.-.-" evidence="10"/>
<comment type="miscellaneous">
    <text evidence="10">Despite having helicase-like domains, this subunit does not have helicase activity.</text>
</comment>
<evidence type="ECO:0000256" key="1">
    <source>
        <dbReference type="ARBA" id="ARBA00022722"/>
    </source>
</evidence>
<dbReference type="Proteomes" id="UP000239920">
    <property type="component" value="Unassembled WGS sequence"/>
</dbReference>
<dbReference type="GO" id="GO:0008409">
    <property type="term" value="F:5'-3' exonuclease activity"/>
    <property type="evidence" value="ECO:0007669"/>
    <property type="project" value="UniProtKB-UniRule"/>
</dbReference>
<dbReference type="InterPro" id="IPR038726">
    <property type="entry name" value="PDDEXK_AddAB-type"/>
</dbReference>
<keyword evidence="3 10" id="KW-0227">DNA damage</keyword>
<evidence type="ECO:0000256" key="4">
    <source>
        <dbReference type="ARBA" id="ARBA00022801"/>
    </source>
</evidence>
<evidence type="ECO:0000256" key="5">
    <source>
        <dbReference type="ARBA" id="ARBA00022806"/>
    </source>
</evidence>
<dbReference type="HAMAP" id="MF_01453">
    <property type="entry name" value="AddB_type2"/>
    <property type="match status" value="1"/>
</dbReference>
<dbReference type="InterPro" id="IPR014141">
    <property type="entry name" value="DNA_helicase_suRexB"/>
</dbReference>
<dbReference type="GO" id="GO:0004386">
    <property type="term" value="F:helicase activity"/>
    <property type="evidence" value="ECO:0007669"/>
    <property type="project" value="UniProtKB-KW"/>
</dbReference>
<comment type="caution">
    <text evidence="13">The sequence shown here is derived from an EMBL/GenBank/DDBJ whole genome shotgun (WGS) entry which is preliminary data.</text>
</comment>
<dbReference type="GO" id="GO:0005524">
    <property type="term" value="F:ATP binding"/>
    <property type="evidence" value="ECO:0007669"/>
    <property type="project" value="UniProtKB-UniRule"/>
</dbReference>
<evidence type="ECO:0000313" key="13">
    <source>
        <dbReference type="EMBL" id="PMB83006.1"/>
    </source>
</evidence>
<evidence type="ECO:0000256" key="10">
    <source>
        <dbReference type="HAMAP-Rule" id="MF_01453"/>
    </source>
</evidence>